<keyword evidence="4" id="KW-1185">Reference proteome</keyword>
<dbReference type="Proteomes" id="UP000499080">
    <property type="component" value="Unassembled WGS sequence"/>
</dbReference>
<feature type="transmembrane region" description="Helical" evidence="1">
    <location>
        <begin position="16"/>
        <end position="38"/>
    </location>
</feature>
<keyword evidence="1" id="KW-0812">Transmembrane</keyword>
<evidence type="ECO:0000313" key="4">
    <source>
        <dbReference type="Proteomes" id="UP000499080"/>
    </source>
</evidence>
<accession>A0A4Y2IEG6</accession>
<keyword evidence="1" id="KW-1133">Transmembrane helix</keyword>
<evidence type="ECO:0000313" key="3">
    <source>
        <dbReference type="EMBL" id="GBM76382.1"/>
    </source>
</evidence>
<proteinExistence type="predicted"/>
<dbReference type="AlphaFoldDB" id="A0A4Y2IEG6"/>
<dbReference type="EMBL" id="BGPR01262690">
    <property type="protein sequence ID" value="GBM76123.1"/>
    <property type="molecule type" value="Genomic_DNA"/>
</dbReference>
<evidence type="ECO:0000313" key="2">
    <source>
        <dbReference type="EMBL" id="GBM76123.1"/>
    </source>
</evidence>
<gene>
    <name evidence="2" type="ORF">AVEN_192923_1</name>
    <name evidence="3" type="ORF">AVEN_205738_1</name>
</gene>
<feature type="non-terminal residue" evidence="2">
    <location>
        <position position="1"/>
    </location>
</feature>
<protein>
    <submittedName>
        <fullName evidence="2">Uncharacterized protein</fullName>
    </submittedName>
</protein>
<keyword evidence="1" id="KW-0472">Membrane</keyword>
<reference evidence="2 4" key="1">
    <citation type="journal article" date="2019" name="Sci. Rep.">
        <title>Orb-weaving spider Araneus ventricosus genome elucidates the spidroin gene catalogue.</title>
        <authorList>
            <person name="Kono N."/>
            <person name="Nakamura H."/>
            <person name="Ohtoshi R."/>
            <person name="Moran D.A.P."/>
            <person name="Shinohara A."/>
            <person name="Yoshida Y."/>
            <person name="Fujiwara M."/>
            <person name="Mori M."/>
            <person name="Tomita M."/>
            <person name="Arakawa K."/>
        </authorList>
    </citation>
    <scope>NUCLEOTIDE SEQUENCE [LARGE SCALE GENOMIC DNA]</scope>
</reference>
<evidence type="ECO:0000256" key="1">
    <source>
        <dbReference type="SAM" id="Phobius"/>
    </source>
</evidence>
<organism evidence="2 4">
    <name type="scientific">Araneus ventricosus</name>
    <name type="common">Orbweaver spider</name>
    <name type="synonym">Epeira ventricosa</name>
    <dbReference type="NCBI Taxonomy" id="182803"/>
    <lineage>
        <taxon>Eukaryota</taxon>
        <taxon>Metazoa</taxon>
        <taxon>Ecdysozoa</taxon>
        <taxon>Arthropoda</taxon>
        <taxon>Chelicerata</taxon>
        <taxon>Arachnida</taxon>
        <taxon>Araneae</taxon>
        <taxon>Araneomorphae</taxon>
        <taxon>Entelegynae</taxon>
        <taxon>Araneoidea</taxon>
        <taxon>Araneidae</taxon>
        <taxon>Araneus</taxon>
    </lineage>
</organism>
<dbReference type="EMBL" id="BGPR01262777">
    <property type="protein sequence ID" value="GBM76382.1"/>
    <property type="molecule type" value="Genomic_DNA"/>
</dbReference>
<sequence length="73" mass="7792">LIPALFSLENSPLMSVVYVVAVVLDSVVVVVGSTLVVVDSIVVEVGPIVEVLVAGATTIIRHKYIEIDINFEE</sequence>
<name>A0A4Y2IEG6_ARAVE</name>
<comment type="caution">
    <text evidence="2">The sequence shown here is derived from an EMBL/GenBank/DDBJ whole genome shotgun (WGS) entry which is preliminary data.</text>
</comment>